<dbReference type="Proteomes" id="UP001295423">
    <property type="component" value="Unassembled WGS sequence"/>
</dbReference>
<protein>
    <recommendedName>
        <fullName evidence="4">BTB domain-containing protein</fullName>
    </recommendedName>
</protein>
<organism evidence="2 3">
    <name type="scientific">Cylindrotheca closterium</name>
    <dbReference type="NCBI Taxonomy" id="2856"/>
    <lineage>
        <taxon>Eukaryota</taxon>
        <taxon>Sar</taxon>
        <taxon>Stramenopiles</taxon>
        <taxon>Ochrophyta</taxon>
        <taxon>Bacillariophyta</taxon>
        <taxon>Bacillariophyceae</taxon>
        <taxon>Bacillariophycidae</taxon>
        <taxon>Bacillariales</taxon>
        <taxon>Bacillariaceae</taxon>
        <taxon>Cylindrotheca</taxon>
    </lineage>
</organism>
<dbReference type="Gene3D" id="3.30.710.10">
    <property type="entry name" value="Potassium Channel Kv1.1, Chain A"/>
    <property type="match status" value="1"/>
</dbReference>
<feature type="region of interest" description="Disordered" evidence="1">
    <location>
        <begin position="1"/>
        <end position="23"/>
    </location>
</feature>
<feature type="region of interest" description="Disordered" evidence="1">
    <location>
        <begin position="361"/>
        <end position="389"/>
    </location>
</feature>
<name>A0AAD2CH67_9STRA</name>
<dbReference type="SUPFAM" id="SSF54695">
    <property type="entry name" value="POZ domain"/>
    <property type="match status" value="1"/>
</dbReference>
<evidence type="ECO:0000313" key="3">
    <source>
        <dbReference type="Proteomes" id="UP001295423"/>
    </source>
</evidence>
<dbReference type="InterPro" id="IPR011333">
    <property type="entry name" value="SKP1/BTB/POZ_sf"/>
</dbReference>
<reference evidence="2" key="1">
    <citation type="submission" date="2023-08" db="EMBL/GenBank/DDBJ databases">
        <authorList>
            <person name="Audoor S."/>
            <person name="Bilcke G."/>
        </authorList>
    </citation>
    <scope>NUCLEOTIDE SEQUENCE</scope>
</reference>
<evidence type="ECO:0000256" key="1">
    <source>
        <dbReference type="SAM" id="MobiDB-lite"/>
    </source>
</evidence>
<keyword evidence="3" id="KW-1185">Reference proteome</keyword>
<dbReference type="EMBL" id="CAKOGP040000336">
    <property type="protein sequence ID" value="CAJ1934568.1"/>
    <property type="molecule type" value="Genomic_DNA"/>
</dbReference>
<comment type="caution">
    <text evidence="2">The sequence shown here is derived from an EMBL/GenBank/DDBJ whole genome shotgun (WGS) entry which is preliminary data.</text>
</comment>
<sequence length="415" mass="46817">MTEVQSKRQRLSNEESSQDNGENDSDEIAFIIKCKGDATYKVSNQTREQLEEACDYFRTIFRHGMLESSTHVINKPDWSHEVLVNLFELVLKGTVSVTNLLDLVAVTSAADQILLPYDMYSPFEQGRVLPQRTKTAFLELADPENAVFTFQGPCRILNDWKNWLNLGVFHSVDWKMFVVTRQNNPNDLRHNQMGRNSYFVHSLNCNQWKVHAYCAVTGLQHMCRAVKKVTIEPDEEEFYKLGILHPCDSISDQLAVTIAQATGGRRFTSTFWENVSTLCGPFHTLYEGFCSIRKYLKQNMVILRIKTSSPSVVDSIIQACCLHCEDHQGSLGIDITGSIVLVKTIFDMSNILAFLAKTAAPEGQPKDGDTGLRSDGKESGDGPGKGKRQISRELFQVKHVEGDCFVMDPKLLESF</sequence>
<dbReference type="AlphaFoldDB" id="A0AAD2CH67"/>
<feature type="compositionally biased region" description="Basic and acidic residues" evidence="1">
    <location>
        <begin position="364"/>
        <end position="380"/>
    </location>
</feature>
<gene>
    <name evidence="2" type="ORF">CYCCA115_LOCUS3910</name>
</gene>
<evidence type="ECO:0000313" key="2">
    <source>
        <dbReference type="EMBL" id="CAJ1934568.1"/>
    </source>
</evidence>
<evidence type="ECO:0008006" key="4">
    <source>
        <dbReference type="Google" id="ProtNLM"/>
    </source>
</evidence>
<dbReference type="CDD" id="cd18186">
    <property type="entry name" value="BTB_POZ_ZBTB_KLHL-like"/>
    <property type="match status" value="1"/>
</dbReference>
<proteinExistence type="predicted"/>
<accession>A0AAD2CH67</accession>